<feature type="domain" description="N-acetyltransferase" evidence="1">
    <location>
        <begin position="1"/>
        <end position="152"/>
    </location>
</feature>
<dbReference type="InterPro" id="IPR016181">
    <property type="entry name" value="Acyl_CoA_acyltransferase"/>
</dbReference>
<proteinExistence type="predicted"/>
<dbReference type="PANTHER" id="PTHR37817">
    <property type="entry name" value="N-ACETYLTRANSFERASE EIS"/>
    <property type="match status" value="1"/>
</dbReference>
<gene>
    <name evidence="2" type="ORF">Ari01nite_07870</name>
</gene>
<name>A0A919MZ41_9ACTN</name>
<dbReference type="InterPro" id="IPR051554">
    <property type="entry name" value="Acetyltransferase_Eis"/>
</dbReference>
<dbReference type="GO" id="GO:0030649">
    <property type="term" value="P:aminoglycoside antibiotic catabolic process"/>
    <property type="evidence" value="ECO:0007669"/>
    <property type="project" value="TreeGrafter"/>
</dbReference>
<dbReference type="PROSITE" id="PS51186">
    <property type="entry name" value="GNAT"/>
    <property type="match status" value="1"/>
</dbReference>
<dbReference type="Gene3D" id="3.40.630.30">
    <property type="match status" value="2"/>
</dbReference>
<evidence type="ECO:0000313" key="2">
    <source>
        <dbReference type="EMBL" id="GIE93322.1"/>
    </source>
</evidence>
<organism evidence="2 3">
    <name type="scientific">Paractinoplanes rishiriensis</name>
    <dbReference type="NCBI Taxonomy" id="1050105"/>
    <lineage>
        <taxon>Bacteria</taxon>
        <taxon>Bacillati</taxon>
        <taxon>Actinomycetota</taxon>
        <taxon>Actinomycetes</taxon>
        <taxon>Micromonosporales</taxon>
        <taxon>Micromonosporaceae</taxon>
        <taxon>Paractinoplanes</taxon>
    </lineage>
</organism>
<dbReference type="GO" id="GO:0034069">
    <property type="term" value="F:aminoglycoside N-acetyltransferase activity"/>
    <property type="evidence" value="ECO:0007669"/>
    <property type="project" value="TreeGrafter"/>
</dbReference>
<dbReference type="RefSeq" id="WP_203779422.1">
    <property type="nucleotide sequence ID" value="NZ_BOMV01000007.1"/>
</dbReference>
<dbReference type="PANTHER" id="PTHR37817:SF1">
    <property type="entry name" value="N-ACETYLTRANSFERASE EIS"/>
    <property type="match status" value="1"/>
</dbReference>
<dbReference type="CDD" id="cd04301">
    <property type="entry name" value="NAT_SF"/>
    <property type="match status" value="1"/>
</dbReference>
<dbReference type="EMBL" id="BOMV01000007">
    <property type="protein sequence ID" value="GIE93322.1"/>
    <property type="molecule type" value="Genomic_DNA"/>
</dbReference>
<sequence>MDFRQITAAERTDKMFPLQAYAFMPSPWPAEERDKYRERMQYYESAVSLVAEEDGQALAGAAAFRMQQNVRGLVHDMAGVASVATHPSARRRGLVRELMRRLLRQMRDEGCVVSALYPFRPSFYARFGFVGIPRHRTASFSPEGLSHLTRAELGGEVEQVSMADGFEVYDAFTRHLLTRRHGFAVFDEVRAAGFRNDRYWVAIARSGGEVVGVLRYRIDRSAGDLRASHLLTTGPVGQALLLQFLGRHVDQVSRIVLTVSTDEVPELWGTDIAVVTEGQVGGPDRNAPMVRVLDMEALTGTPAGPGAVTVEIVDDELIGGVWQLESAAGRLSVTKGTNPVATLSAAGFSGLLYGVLDPVEIGVRGLGDVAAVPVLAEMFPRRMPYIVADF</sequence>
<protein>
    <recommendedName>
        <fullName evidence="1">N-acetyltransferase domain-containing protein</fullName>
    </recommendedName>
</protein>
<dbReference type="SUPFAM" id="SSF55729">
    <property type="entry name" value="Acyl-CoA N-acyltransferases (Nat)"/>
    <property type="match status" value="1"/>
</dbReference>
<dbReference type="AlphaFoldDB" id="A0A919MZ41"/>
<dbReference type="InterPro" id="IPR000182">
    <property type="entry name" value="GNAT_dom"/>
</dbReference>
<dbReference type="Proteomes" id="UP000636960">
    <property type="component" value="Unassembled WGS sequence"/>
</dbReference>
<accession>A0A919MZ41</accession>
<keyword evidence="3" id="KW-1185">Reference proteome</keyword>
<dbReference type="Pfam" id="PF13527">
    <property type="entry name" value="Acetyltransf_9"/>
    <property type="match status" value="1"/>
</dbReference>
<comment type="caution">
    <text evidence="2">The sequence shown here is derived from an EMBL/GenBank/DDBJ whole genome shotgun (WGS) entry which is preliminary data.</text>
</comment>
<reference evidence="2" key="1">
    <citation type="submission" date="2021-01" db="EMBL/GenBank/DDBJ databases">
        <title>Whole genome shotgun sequence of Actinoplanes rishiriensis NBRC 108556.</title>
        <authorList>
            <person name="Komaki H."/>
            <person name="Tamura T."/>
        </authorList>
    </citation>
    <scope>NUCLEOTIDE SEQUENCE</scope>
    <source>
        <strain evidence="2">NBRC 108556</strain>
    </source>
</reference>
<evidence type="ECO:0000259" key="1">
    <source>
        <dbReference type="PROSITE" id="PS51186"/>
    </source>
</evidence>
<evidence type="ECO:0000313" key="3">
    <source>
        <dbReference type="Proteomes" id="UP000636960"/>
    </source>
</evidence>